<dbReference type="AlphaFoldDB" id="A0A133ZGH1"/>
<dbReference type="EMBL" id="LSDA01000126">
    <property type="protein sequence ID" value="KXB54501.1"/>
    <property type="molecule type" value="Genomic_DNA"/>
</dbReference>
<keyword evidence="3" id="KW-1185">Reference proteome</keyword>
<protein>
    <recommendedName>
        <fullName evidence="1">DUF6378 domain-containing protein</fullName>
    </recommendedName>
</protein>
<evidence type="ECO:0000313" key="2">
    <source>
        <dbReference type="EMBL" id="KXB54501.1"/>
    </source>
</evidence>
<dbReference type="OrthoDB" id="2376767at2"/>
<dbReference type="Proteomes" id="UP000070394">
    <property type="component" value="Unassembled WGS sequence"/>
</dbReference>
<dbReference type="PATRIC" id="fig|467210.3.peg.2332"/>
<dbReference type="STRING" id="467210.HMPREF1866_02353"/>
<gene>
    <name evidence="2" type="ORF">HMPREF1866_02353</name>
</gene>
<feature type="domain" description="DUF6378" evidence="1">
    <location>
        <begin position="6"/>
        <end position="86"/>
    </location>
</feature>
<name>A0A133ZGH1_9FIRM</name>
<evidence type="ECO:0000313" key="3">
    <source>
        <dbReference type="Proteomes" id="UP000070394"/>
    </source>
</evidence>
<evidence type="ECO:0000259" key="1">
    <source>
        <dbReference type="Pfam" id="PF19905"/>
    </source>
</evidence>
<sequence length="91" mass="10218">MTRKEFLAEAEKCVCSDRNLQYGEPEDNFNTIAKFWSAFLDIEIAAWQVAAMMMLMKNARIKSSKGRDKDSWVDAAGYSACGGEIAIRGEE</sequence>
<comment type="caution">
    <text evidence="2">The sequence shown here is derived from an EMBL/GenBank/DDBJ whole genome shotgun (WGS) entry which is preliminary data.</text>
</comment>
<proteinExistence type="predicted"/>
<organism evidence="2 3">
    <name type="scientific">Lachnoanaerobaculum saburreum</name>
    <dbReference type="NCBI Taxonomy" id="467210"/>
    <lineage>
        <taxon>Bacteria</taxon>
        <taxon>Bacillati</taxon>
        <taxon>Bacillota</taxon>
        <taxon>Clostridia</taxon>
        <taxon>Lachnospirales</taxon>
        <taxon>Lachnospiraceae</taxon>
        <taxon>Lachnoanaerobaculum</taxon>
    </lineage>
</organism>
<accession>A0A133ZGH1</accession>
<dbReference type="RefSeq" id="WP_060931943.1">
    <property type="nucleotide sequence ID" value="NZ_KQ959842.1"/>
</dbReference>
<dbReference type="InterPro" id="IPR045958">
    <property type="entry name" value="DUF6378"/>
</dbReference>
<reference evidence="3" key="1">
    <citation type="submission" date="2016-01" db="EMBL/GenBank/DDBJ databases">
        <authorList>
            <person name="Mitreva M."/>
            <person name="Pepin K.H."/>
            <person name="Mihindukulasuriya K.A."/>
            <person name="Fulton R."/>
            <person name="Fronick C."/>
            <person name="O'Laughlin M."/>
            <person name="Miner T."/>
            <person name="Herter B."/>
            <person name="Rosa B.A."/>
            <person name="Cordes M."/>
            <person name="Tomlinson C."/>
            <person name="Wollam A."/>
            <person name="Palsikar V.B."/>
            <person name="Mardis E.R."/>
            <person name="Wilson R.K."/>
        </authorList>
    </citation>
    <scope>NUCLEOTIDE SEQUENCE [LARGE SCALE GENOMIC DNA]</scope>
    <source>
        <strain evidence="3">DNF00896</strain>
    </source>
</reference>
<dbReference type="Pfam" id="PF19905">
    <property type="entry name" value="DUF6378"/>
    <property type="match status" value="1"/>
</dbReference>